<name>A0AAD5XZ91_9FUNG</name>
<protein>
    <submittedName>
        <fullName evidence="1">Uncharacterized protein</fullName>
    </submittedName>
</protein>
<evidence type="ECO:0000313" key="1">
    <source>
        <dbReference type="EMBL" id="KAJ3222252.1"/>
    </source>
</evidence>
<comment type="caution">
    <text evidence="1">The sequence shown here is derived from an EMBL/GenBank/DDBJ whole genome shotgun (WGS) entry which is preliminary data.</text>
</comment>
<dbReference type="Proteomes" id="UP001211065">
    <property type="component" value="Unassembled WGS sequence"/>
</dbReference>
<proteinExistence type="predicted"/>
<gene>
    <name evidence="1" type="ORF">HK099_002527</name>
</gene>
<accession>A0AAD5XZ91</accession>
<dbReference type="EMBL" id="JADGJW010000184">
    <property type="protein sequence ID" value="KAJ3222252.1"/>
    <property type="molecule type" value="Genomic_DNA"/>
</dbReference>
<evidence type="ECO:0000313" key="2">
    <source>
        <dbReference type="Proteomes" id="UP001211065"/>
    </source>
</evidence>
<reference evidence="1" key="1">
    <citation type="submission" date="2020-05" db="EMBL/GenBank/DDBJ databases">
        <title>Phylogenomic resolution of chytrid fungi.</title>
        <authorList>
            <person name="Stajich J.E."/>
            <person name="Amses K."/>
            <person name="Simmons R."/>
            <person name="Seto K."/>
            <person name="Myers J."/>
            <person name="Bonds A."/>
            <person name="Quandt C.A."/>
            <person name="Barry K."/>
            <person name="Liu P."/>
            <person name="Grigoriev I."/>
            <person name="Longcore J.E."/>
            <person name="James T.Y."/>
        </authorList>
    </citation>
    <scope>NUCLEOTIDE SEQUENCE</scope>
    <source>
        <strain evidence="1">JEL0476</strain>
    </source>
</reference>
<organism evidence="1 2">
    <name type="scientific">Clydaea vesicula</name>
    <dbReference type="NCBI Taxonomy" id="447962"/>
    <lineage>
        <taxon>Eukaryota</taxon>
        <taxon>Fungi</taxon>
        <taxon>Fungi incertae sedis</taxon>
        <taxon>Chytridiomycota</taxon>
        <taxon>Chytridiomycota incertae sedis</taxon>
        <taxon>Chytridiomycetes</taxon>
        <taxon>Lobulomycetales</taxon>
        <taxon>Lobulomycetaceae</taxon>
        <taxon>Clydaea</taxon>
    </lineage>
</organism>
<keyword evidence="2" id="KW-1185">Reference proteome</keyword>
<sequence>MVNSVSLNGLSESHPSSLKTATDILFFLKPIIATSTKIVETSAKPSPLINSALIDEPNEPLLLEGNFNKWNLSLINNFAVNEKLFSPKLKCDPKVSLLGDAQIYMYIFQDFNEPGVSLEGCLQSSCRLIKNFNRKLNVNLEGVFKIKYWYQCKSETDKFIYSDAVERKISVRQRPIPEVMFMDPSTRSVNIFFSSPVKSESISASTFSIGLKANGGRVAKIPKVKFIKTEIIGDFNGHQNVYKLFYNNFISDSTSLVLLMNENLCLDASPPFGNCGSFKQTTSFSQISIIQPVSWTANLVNSIYNNTVGYEKLIISVKYVFQEDVGVMINNSIILSELKEDNFFITLRKSNLKSVNSWWSSNNKNTATFNILSGNLVRLNGEQTYMVTAELRDIQLSNEDRIVAFLKANNTKDGSAIANVNNLALTEDKTIEFNITSGSCCSNNGKCVLVINPSHCSTSSNFHNDFSCNCNLPVSMLQATSKKVKDSTISLNGPRYISMYKGETIFDPEIKKLPEGFSFEKSVDRNGLALESSSLIAHVVGLYKIIYNITFLENLVPKSQCLTRFVEIRPSPPKMILSSFTQGYKSVTVEFSSPPSSINLNTLHNVDKIAYPKPLVIESFIVLATRPDGSLSKAAPRVVKVEPLKPSEFKKTSYFDSIIGSTWSSLNTFFSATKYTLYLEWSGEWVDGDEFVIAISDSGKGSGCYDSKPPFGKCEMDSIQIPLSIAPKIVYGGVEEFYGGRRLGIWEWDSYYSQLRYLFRVVWRKSILYLLGFSKPENEVVIEVSFSQNVTSVQGENYDLTYESFEATLIRADDDSLNGLTMTTAFIDDPWYWLPLYLPLWILHQIIPNFVRNPYVKYREGSAVVGSGSMRVVNMGDLECGIPVGGVPISIVDVERMGDEPEPDVEYAKYLQNWRINNYVDSMDLWTIFKILSKGSMRKLWIGMLEWFIGETKIQPKSIPVIPAMPERNSSYRVHLTLPVDEETFQKGDMLVINIVDGQVFGRDGGMLKASCKPMFFDVYDYLKNPNSTAKLLQDQKKFSYWEALSKATNILEVDLDNEKKLIAAETMYKKLKE</sequence>
<dbReference type="AlphaFoldDB" id="A0AAD5XZ91"/>